<evidence type="ECO:0000313" key="3">
    <source>
        <dbReference type="EMBL" id="STY96235.1"/>
    </source>
</evidence>
<name>A0A378Q6D9_9GAMM</name>
<keyword evidence="1" id="KW-0175">Coiled coil</keyword>
<feature type="transmembrane region" description="Helical" evidence="2">
    <location>
        <begin position="21"/>
        <end position="43"/>
    </location>
</feature>
<evidence type="ECO:0000256" key="2">
    <source>
        <dbReference type="SAM" id="Phobius"/>
    </source>
</evidence>
<dbReference type="Proteomes" id="UP000255193">
    <property type="component" value="Unassembled WGS sequence"/>
</dbReference>
<dbReference type="EMBL" id="UGQA01000001">
    <property type="protein sequence ID" value="STY96235.1"/>
    <property type="molecule type" value="Genomic_DNA"/>
</dbReference>
<keyword evidence="2" id="KW-0472">Membrane</keyword>
<sequence>MNDQSQMTPARRPSWRGILAGLLMGLVVWFAMFSLALILSAFLSLDLQGASITAGIYAIVTALLSAYTAGYFAVKASAPEALFGDGVEILPKDATLTGMLTAASIIVLTTWLAVSGLTGAVKTAGNVAGATASAVGSAAGAVGNAAGSVIGTTASIATTGATAAAASGQSDDIGNGLQALYKKVTGDISRDDIESWIAKNNDTLSKAQISASANVIEDMVNKTKTQMADMDFSDIDTWKNLDEYAKNRFAQIETAIKGPELIQRLENEGLSEAQAQQVQQEALTTYQDYRAKTEQSIADAKAQVEQTKIKAQQAVDEAKETARKTALYTGLFGLLSMLFTFLASIAGAKQAAAKYRLERPLVISRTTTTTDSTHIS</sequence>
<dbReference type="AlphaFoldDB" id="A0A378Q6D9"/>
<dbReference type="RefSeq" id="WP_245945357.1">
    <property type="nucleotide sequence ID" value="NZ_MXAO01000051.1"/>
</dbReference>
<keyword evidence="2" id="KW-0812">Transmembrane</keyword>
<feature type="transmembrane region" description="Helical" evidence="2">
    <location>
        <begin position="94"/>
        <end position="114"/>
    </location>
</feature>
<feature type="coiled-coil region" evidence="1">
    <location>
        <begin position="290"/>
        <end position="324"/>
    </location>
</feature>
<evidence type="ECO:0000313" key="4">
    <source>
        <dbReference type="Proteomes" id="UP000255193"/>
    </source>
</evidence>
<feature type="transmembrane region" description="Helical" evidence="2">
    <location>
        <begin position="326"/>
        <end position="348"/>
    </location>
</feature>
<gene>
    <name evidence="3" type="ORF">NCTC11091_02051</name>
</gene>
<evidence type="ECO:0000256" key="1">
    <source>
        <dbReference type="SAM" id="Coils"/>
    </source>
</evidence>
<proteinExistence type="predicted"/>
<organism evidence="3 4">
    <name type="scientific">Faucicola atlantae</name>
    <dbReference type="NCBI Taxonomy" id="34059"/>
    <lineage>
        <taxon>Bacteria</taxon>
        <taxon>Pseudomonadati</taxon>
        <taxon>Pseudomonadota</taxon>
        <taxon>Gammaproteobacteria</taxon>
        <taxon>Moraxellales</taxon>
        <taxon>Moraxellaceae</taxon>
        <taxon>Faucicola</taxon>
    </lineage>
</organism>
<keyword evidence="2" id="KW-1133">Transmembrane helix</keyword>
<accession>A0A378Q6D9</accession>
<reference evidence="3 4" key="1">
    <citation type="submission" date="2018-06" db="EMBL/GenBank/DDBJ databases">
        <authorList>
            <consortium name="Pathogen Informatics"/>
            <person name="Doyle S."/>
        </authorList>
    </citation>
    <scope>NUCLEOTIDE SEQUENCE [LARGE SCALE GENOMIC DNA]</scope>
    <source>
        <strain evidence="3 4">NCTC11091</strain>
    </source>
</reference>
<feature type="transmembrane region" description="Helical" evidence="2">
    <location>
        <begin position="55"/>
        <end position="74"/>
    </location>
</feature>
<protein>
    <submittedName>
        <fullName evidence="3">Uncharacterized protein</fullName>
    </submittedName>
</protein>